<dbReference type="InterPro" id="IPR017900">
    <property type="entry name" value="4Fe4S_Fe_S_CS"/>
</dbReference>
<dbReference type="AlphaFoldDB" id="A0A926DG47"/>
<evidence type="ECO:0000313" key="5">
    <source>
        <dbReference type="EMBL" id="MBC8537159.1"/>
    </source>
</evidence>
<accession>A0A926DG47</accession>
<dbReference type="InterPro" id="IPR017896">
    <property type="entry name" value="4Fe4S_Fe-S-bd"/>
</dbReference>
<dbReference type="InterPro" id="IPR053135">
    <property type="entry name" value="AKR2_Oxidoreductase"/>
</dbReference>
<dbReference type="GO" id="GO:0051536">
    <property type="term" value="F:iron-sulfur cluster binding"/>
    <property type="evidence" value="ECO:0007669"/>
    <property type="project" value="UniProtKB-KW"/>
</dbReference>
<protein>
    <submittedName>
        <fullName evidence="5">Aldo/keto reductase</fullName>
    </submittedName>
</protein>
<comment type="caution">
    <text evidence="5">The sequence shown here is derived from an EMBL/GenBank/DDBJ whole genome shotgun (WGS) entry which is preliminary data.</text>
</comment>
<name>A0A926DG47_9FIRM</name>
<evidence type="ECO:0000256" key="3">
    <source>
        <dbReference type="ARBA" id="ARBA00023014"/>
    </source>
</evidence>
<evidence type="ECO:0000259" key="4">
    <source>
        <dbReference type="PROSITE" id="PS51379"/>
    </source>
</evidence>
<dbReference type="GO" id="GO:0046872">
    <property type="term" value="F:metal ion binding"/>
    <property type="evidence" value="ECO:0007669"/>
    <property type="project" value="UniProtKB-KW"/>
</dbReference>
<gene>
    <name evidence="5" type="ORF">H8695_10710</name>
</gene>
<keyword evidence="2" id="KW-0408">Iron</keyword>
<dbReference type="PROSITE" id="PS51379">
    <property type="entry name" value="4FE4S_FER_2"/>
    <property type="match status" value="1"/>
</dbReference>
<dbReference type="SUPFAM" id="SSF46548">
    <property type="entry name" value="alpha-helical ferredoxin"/>
    <property type="match status" value="1"/>
</dbReference>
<dbReference type="EMBL" id="JACRSP010000005">
    <property type="protein sequence ID" value="MBC8537159.1"/>
    <property type="molecule type" value="Genomic_DNA"/>
</dbReference>
<dbReference type="InterPro" id="IPR036812">
    <property type="entry name" value="NAD(P)_OxRdtase_dom_sf"/>
</dbReference>
<dbReference type="RefSeq" id="WP_249301500.1">
    <property type="nucleotide sequence ID" value="NZ_JACRSP010000005.1"/>
</dbReference>
<dbReference type="Pfam" id="PF00248">
    <property type="entry name" value="Aldo_ket_red"/>
    <property type="match status" value="1"/>
</dbReference>
<dbReference type="InterPro" id="IPR023210">
    <property type="entry name" value="NADP_OxRdtase_dom"/>
</dbReference>
<dbReference type="PROSITE" id="PS00198">
    <property type="entry name" value="4FE4S_FER_1"/>
    <property type="match status" value="1"/>
</dbReference>
<dbReference type="Gene3D" id="3.20.20.100">
    <property type="entry name" value="NADP-dependent oxidoreductase domain"/>
    <property type="match status" value="1"/>
</dbReference>
<reference evidence="5" key="1">
    <citation type="submission" date="2020-08" db="EMBL/GenBank/DDBJ databases">
        <title>Genome public.</title>
        <authorList>
            <person name="Liu C."/>
            <person name="Sun Q."/>
        </authorList>
    </citation>
    <scope>NUCLEOTIDE SEQUENCE</scope>
    <source>
        <strain evidence="5">BX7</strain>
    </source>
</reference>
<feature type="domain" description="4Fe-4S ferredoxin-type" evidence="4">
    <location>
        <begin position="344"/>
        <end position="373"/>
    </location>
</feature>
<keyword evidence="6" id="KW-1185">Reference proteome</keyword>
<dbReference type="Proteomes" id="UP000620366">
    <property type="component" value="Unassembled WGS sequence"/>
</dbReference>
<proteinExistence type="predicted"/>
<keyword evidence="1" id="KW-0479">Metal-binding</keyword>
<organism evidence="5 6">
    <name type="scientific">Feifania hominis</name>
    <dbReference type="NCBI Taxonomy" id="2763660"/>
    <lineage>
        <taxon>Bacteria</taxon>
        <taxon>Bacillati</taxon>
        <taxon>Bacillota</taxon>
        <taxon>Clostridia</taxon>
        <taxon>Eubacteriales</taxon>
        <taxon>Feifaniaceae</taxon>
        <taxon>Feifania</taxon>
    </lineage>
</organism>
<dbReference type="PANTHER" id="PTHR43312:SF1">
    <property type="entry name" value="NADP-DEPENDENT OXIDOREDUCTASE DOMAIN-CONTAINING PROTEIN"/>
    <property type="match status" value="1"/>
</dbReference>
<dbReference type="CDD" id="cd19100">
    <property type="entry name" value="AKR_unchar"/>
    <property type="match status" value="1"/>
</dbReference>
<dbReference type="PANTHER" id="PTHR43312">
    <property type="entry name" value="D-THREO-ALDOSE 1-DEHYDROGENASE"/>
    <property type="match status" value="1"/>
</dbReference>
<dbReference type="SUPFAM" id="SSF51430">
    <property type="entry name" value="NAD(P)-linked oxidoreductase"/>
    <property type="match status" value="1"/>
</dbReference>
<dbReference type="Pfam" id="PF13183">
    <property type="entry name" value="Fer4_8"/>
    <property type="match status" value="1"/>
</dbReference>
<evidence type="ECO:0000256" key="2">
    <source>
        <dbReference type="ARBA" id="ARBA00023004"/>
    </source>
</evidence>
<dbReference type="Gene3D" id="3.30.70.20">
    <property type="match status" value="1"/>
</dbReference>
<sequence>MIYRKLGKTGLSVSEIGMGCEGFVDHGGELTEPLLDAAERLGINYIDLYLSNPDRRARLGRALRGRRDKFILQGHLCSVWRDGQYRRTRDIDEVRAGFEEQLALLETDFLEVGMIHYVDSMDDWNAVASGPVMAYANELKAAGRIGHIGMSSHNPEVALAAVESGLIEVLMFSVNPCYDLLPADEDVEALWDDKNYERPLLNMDPARQALYEACDRRGVGVTVMKAFGGGDLLDASLSPAGAALTAFQCIHYALTRPAVATVLAGAHTVAELEASAAYETAPAAERDYAAAFAAFPKISWRGHCMYCGHCAPCPVGIDVASVTKFYHLARAQGAVPETVREHYASLPHGAGECIGCGACERRCPFEVPAVENMKKAAAVFGR</sequence>
<keyword evidence="3" id="KW-0411">Iron-sulfur</keyword>
<evidence type="ECO:0000313" key="6">
    <source>
        <dbReference type="Proteomes" id="UP000620366"/>
    </source>
</evidence>
<evidence type="ECO:0000256" key="1">
    <source>
        <dbReference type="ARBA" id="ARBA00022723"/>
    </source>
</evidence>